<dbReference type="EMBL" id="JAUQTG010000013">
    <property type="protein sequence ID" value="MDO7858374.1"/>
    <property type="molecule type" value="Genomic_DNA"/>
</dbReference>
<protein>
    <submittedName>
        <fullName evidence="1">Uncharacterized protein</fullName>
    </submittedName>
</protein>
<organism evidence="1 3">
    <name type="scientific">Providencia huashanensis</name>
    <dbReference type="NCBI Taxonomy" id="3037798"/>
    <lineage>
        <taxon>Bacteria</taxon>
        <taxon>Pseudomonadati</taxon>
        <taxon>Pseudomonadota</taxon>
        <taxon>Gammaproteobacteria</taxon>
        <taxon>Enterobacterales</taxon>
        <taxon>Morganellaceae</taxon>
        <taxon>Providencia</taxon>
    </lineage>
</organism>
<dbReference type="EMBL" id="JARRYG010000002">
    <property type="protein sequence ID" value="MDG4695137.1"/>
    <property type="molecule type" value="Genomic_DNA"/>
</dbReference>
<comment type="caution">
    <text evidence="1">The sequence shown here is derived from an EMBL/GenBank/DDBJ whole genome shotgun (WGS) entry which is preliminary data.</text>
</comment>
<gene>
    <name evidence="1" type="ORF">P7V44_02660</name>
    <name evidence="2" type="ORF">Q5E86_18925</name>
</gene>
<keyword evidence="4" id="KW-1185">Reference proteome</keyword>
<evidence type="ECO:0000313" key="2">
    <source>
        <dbReference type="EMBL" id="MDO7858374.1"/>
    </source>
</evidence>
<reference evidence="1" key="1">
    <citation type="submission" date="2023-03" db="EMBL/GenBank/DDBJ databases">
        <title>a new species belonging to Providencia genus.</title>
        <authorList>
            <person name="Yang W."/>
            <person name="Hu F."/>
            <person name="Shen S."/>
            <person name="Ding L."/>
            <person name="Yin D."/>
        </authorList>
    </citation>
    <scope>NUCLEOTIDE SEQUENCE</scope>
    <source>
        <strain evidence="1">CRE-3FA-0001</strain>
    </source>
</reference>
<name>A0AA42FJ13_9GAMM</name>
<evidence type="ECO:0000313" key="3">
    <source>
        <dbReference type="Proteomes" id="UP001156701"/>
    </source>
</evidence>
<dbReference type="AlphaFoldDB" id="A0AA42FJ13"/>
<proteinExistence type="predicted"/>
<dbReference type="Proteomes" id="UP001156701">
    <property type="component" value="Unassembled WGS sequence"/>
</dbReference>
<sequence>MSRCSEKSELVECFYRWLYSDVIQDHILMLGGNTIQRNFIYMQEIRQRYPWLSLSYNEIKTGVRESTMPDGTAFNLRKAENIIGGGVINALDGLMSIPETIQKINQGLKAL</sequence>
<accession>A0AA42FJ13</accession>
<reference evidence="2" key="2">
    <citation type="submission" date="2023-07" db="EMBL/GenBank/DDBJ databases">
        <authorList>
            <person name="Yang W."/>
            <person name="Chen J."/>
            <person name="Ji P."/>
            <person name="Hu F."/>
        </authorList>
    </citation>
    <scope>NUCLEOTIDE SEQUENCE</scope>
    <source>
        <strain evidence="2">CRE-138-0111</strain>
    </source>
</reference>
<dbReference type="Proteomes" id="UP001176478">
    <property type="component" value="Unassembled WGS sequence"/>
</dbReference>
<evidence type="ECO:0000313" key="4">
    <source>
        <dbReference type="Proteomes" id="UP001176478"/>
    </source>
</evidence>
<dbReference type="RefSeq" id="WP_187550638.1">
    <property type="nucleotide sequence ID" value="NZ_JARRYG010000002.1"/>
</dbReference>
<evidence type="ECO:0000313" key="1">
    <source>
        <dbReference type="EMBL" id="MDG4695137.1"/>
    </source>
</evidence>
<reference evidence="2" key="3">
    <citation type="journal article" date="2024" name="Int. J. Antimicrob. Agents">
        <title>Identification of a novel Providencia species showing multi-drug-resistant in three patients with hospital-acquired infection.</title>
        <authorList>
            <person name="Yang W."/>
            <person name="Chen J."/>
            <person name="Yang F."/>
            <person name="Ji P."/>
            <person name="Shen S."/>
            <person name="Yin D."/>
            <person name="Hu F."/>
        </authorList>
    </citation>
    <scope>NUCLEOTIDE SEQUENCE</scope>
    <source>
        <strain evidence="2">CRE-138-0111</strain>
    </source>
</reference>